<dbReference type="InterPro" id="IPR033985">
    <property type="entry name" value="SusD-like_N"/>
</dbReference>
<dbReference type="Pfam" id="PF14322">
    <property type="entry name" value="SusD-like_3"/>
    <property type="match status" value="1"/>
</dbReference>
<sequence length="617" mass="71070">MSGILLLTMYAGCKDFLDVIPDNVATIDNAFTLSTEAEKYLFTCYSYLPPDGEISRDPAVLGGDEYWMDRAFRNFDQTNMQIAMGLQRSTDPYAGLWPDMYKALRDCNIFLDNVRNVPDLEPARMVRWEAEVKFLKAYYHWRLLQMYGPVPVMDKTLPISAELGEIQVPRQPVDSVVNLIVRLIDEAAPGLPIEILNRKEELGRVTRPAALAIKARVLVTAASPLFNGNTDYAGLRNKNDQTDLFNQTADAGKWERAAMACKEAIAACEEAGIELYRFNDPVVQLPDGPLKTQMDIRNSICQRWNSELIWGATKWYGDQTLQRYAMPPLNPNFPDNRSNMGQLAPTLKIAETFYTKNGVPIREDKTWNYAGRYTLKVASDADEPFIQQGFTTAVLHFDREPRFYASVGFDGGRWFMRDGMYTVFNKVGETQGKKGNEGYSSTGFFSKKLVNWNYVIKEKQDISVESYPWPIMRLADLYLMYAEAINEWHGPDADAYNYINKVRERAGLKSVQESWSLFSTQPTKFATQAGFREIVRQERLIELAFEGRRFWDLRRWKTSVEELNQPLMGWDVLQDNPEQYYRTKLLFNQSFRVRENLWPINQNDMLINPNLVQNTGW</sequence>
<dbReference type="Gene3D" id="1.25.40.390">
    <property type="match status" value="1"/>
</dbReference>
<evidence type="ECO:0000256" key="5">
    <source>
        <dbReference type="ARBA" id="ARBA00023237"/>
    </source>
</evidence>
<protein>
    <submittedName>
        <fullName evidence="8">RagB/SusD family nutrient uptake outer membrane protein</fullName>
    </submittedName>
</protein>
<evidence type="ECO:0000256" key="1">
    <source>
        <dbReference type="ARBA" id="ARBA00004442"/>
    </source>
</evidence>
<dbReference type="InterPro" id="IPR011990">
    <property type="entry name" value="TPR-like_helical_dom_sf"/>
</dbReference>
<feature type="domain" description="RagB/SusD" evidence="6">
    <location>
        <begin position="322"/>
        <end position="617"/>
    </location>
</feature>
<proteinExistence type="inferred from homology"/>
<dbReference type="AlphaFoldDB" id="A0A2U2PDC4"/>
<gene>
    <name evidence="8" type="ORF">DDR33_17905</name>
</gene>
<evidence type="ECO:0000259" key="6">
    <source>
        <dbReference type="Pfam" id="PF07980"/>
    </source>
</evidence>
<dbReference type="InterPro" id="IPR012944">
    <property type="entry name" value="SusD_RagB_dom"/>
</dbReference>
<comment type="subcellular location">
    <subcellularLocation>
        <location evidence="1">Cell outer membrane</location>
    </subcellularLocation>
</comment>
<keyword evidence="4" id="KW-0472">Membrane</keyword>
<dbReference type="Proteomes" id="UP000245647">
    <property type="component" value="Unassembled WGS sequence"/>
</dbReference>
<organism evidence="8 9">
    <name type="scientific">Pararcticibacter amylolyticus</name>
    <dbReference type="NCBI Taxonomy" id="2173175"/>
    <lineage>
        <taxon>Bacteria</taxon>
        <taxon>Pseudomonadati</taxon>
        <taxon>Bacteroidota</taxon>
        <taxon>Sphingobacteriia</taxon>
        <taxon>Sphingobacteriales</taxon>
        <taxon>Sphingobacteriaceae</taxon>
        <taxon>Pararcticibacter</taxon>
    </lineage>
</organism>
<evidence type="ECO:0000256" key="3">
    <source>
        <dbReference type="ARBA" id="ARBA00022729"/>
    </source>
</evidence>
<evidence type="ECO:0000313" key="8">
    <source>
        <dbReference type="EMBL" id="PWG79401.1"/>
    </source>
</evidence>
<dbReference type="GO" id="GO:0009279">
    <property type="term" value="C:cell outer membrane"/>
    <property type="evidence" value="ECO:0007669"/>
    <property type="project" value="UniProtKB-SubCell"/>
</dbReference>
<comment type="similarity">
    <text evidence="2">Belongs to the SusD family.</text>
</comment>
<keyword evidence="3" id="KW-0732">Signal</keyword>
<dbReference type="SUPFAM" id="SSF48452">
    <property type="entry name" value="TPR-like"/>
    <property type="match status" value="1"/>
</dbReference>
<name>A0A2U2PDC4_9SPHI</name>
<keyword evidence="5" id="KW-0998">Cell outer membrane</keyword>
<evidence type="ECO:0000259" key="7">
    <source>
        <dbReference type="Pfam" id="PF14322"/>
    </source>
</evidence>
<dbReference type="Pfam" id="PF07980">
    <property type="entry name" value="SusD_RagB"/>
    <property type="match status" value="1"/>
</dbReference>
<evidence type="ECO:0000256" key="4">
    <source>
        <dbReference type="ARBA" id="ARBA00023136"/>
    </source>
</evidence>
<reference evidence="8 9" key="1">
    <citation type="submission" date="2018-04" db="EMBL/GenBank/DDBJ databases">
        <title>Pedobacter chongqingensis sp. nov., isolated from a rottenly hemp rope.</title>
        <authorList>
            <person name="Cai Y."/>
        </authorList>
    </citation>
    <scope>NUCLEOTIDE SEQUENCE [LARGE SCALE GENOMIC DNA]</scope>
    <source>
        <strain evidence="8 9">FJ4-8</strain>
    </source>
</reference>
<comment type="caution">
    <text evidence="8">The sequence shown here is derived from an EMBL/GenBank/DDBJ whole genome shotgun (WGS) entry which is preliminary data.</text>
</comment>
<accession>A0A2U2PDC4</accession>
<keyword evidence="9" id="KW-1185">Reference proteome</keyword>
<dbReference type="EMBL" id="QEAS01000015">
    <property type="protein sequence ID" value="PWG79401.1"/>
    <property type="molecule type" value="Genomic_DNA"/>
</dbReference>
<dbReference type="OrthoDB" id="608091at2"/>
<evidence type="ECO:0000256" key="2">
    <source>
        <dbReference type="ARBA" id="ARBA00006275"/>
    </source>
</evidence>
<feature type="domain" description="SusD-like N-terminal" evidence="7">
    <location>
        <begin position="79"/>
        <end position="217"/>
    </location>
</feature>
<evidence type="ECO:0000313" key="9">
    <source>
        <dbReference type="Proteomes" id="UP000245647"/>
    </source>
</evidence>